<keyword evidence="2 6" id="KW-0545">Nucleotide biosynthesis</keyword>
<evidence type="ECO:0000256" key="5">
    <source>
        <dbReference type="ARBA" id="ARBA00022840"/>
    </source>
</evidence>
<dbReference type="InterPro" id="IPR033690">
    <property type="entry name" value="Adenylat_kinase_CS"/>
</dbReference>
<reference evidence="10" key="1">
    <citation type="submission" date="2023-05" db="EMBL/GenBank/DDBJ databases">
        <title>Mariniplasma microaerophilum sp. nov., a novel anaerobic mollicute isolated from terrestrial mud volcano, Taman Peninsula, Russia.</title>
        <authorList>
            <person name="Khomyakova M.A."/>
            <person name="Merkel A.Y."/>
            <person name="Slobodkin A.I."/>
        </authorList>
    </citation>
    <scope>NUCLEOTIDE SEQUENCE</scope>
    <source>
        <strain evidence="10">M4Ah</strain>
    </source>
</reference>
<dbReference type="GO" id="GO:0005524">
    <property type="term" value="F:ATP binding"/>
    <property type="evidence" value="ECO:0007669"/>
    <property type="project" value="UniProtKB-UniRule"/>
</dbReference>
<comment type="subunit">
    <text evidence="6 8">Monomer.</text>
</comment>
<feature type="binding site" evidence="6">
    <location>
        <position position="133"/>
    </location>
    <ligand>
        <name>Zn(2+)</name>
        <dbReference type="ChEBI" id="CHEBI:29105"/>
        <note>structural</note>
    </ligand>
</feature>
<feature type="binding site" evidence="6">
    <location>
        <position position="130"/>
    </location>
    <ligand>
        <name>Zn(2+)</name>
        <dbReference type="ChEBI" id="CHEBI:29105"/>
        <note>structural</note>
    </ligand>
</feature>
<evidence type="ECO:0000313" key="11">
    <source>
        <dbReference type="Proteomes" id="UP001431532"/>
    </source>
</evidence>
<proteinExistence type="inferred from homology"/>
<comment type="subcellular location">
    <subcellularLocation>
        <location evidence="6 8">Cytoplasm</location>
    </subcellularLocation>
</comment>
<evidence type="ECO:0000313" key="10">
    <source>
        <dbReference type="EMBL" id="MDI6453433.1"/>
    </source>
</evidence>
<dbReference type="PRINTS" id="PR00094">
    <property type="entry name" value="ADENYLTKNASE"/>
</dbReference>
<feature type="binding site" evidence="6">
    <location>
        <position position="150"/>
    </location>
    <ligand>
        <name>Zn(2+)</name>
        <dbReference type="ChEBI" id="CHEBI:29105"/>
        <note>structural</note>
    </ligand>
</feature>
<evidence type="ECO:0000256" key="4">
    <source>
        <dbReference type="ARBA" id="ARBA00022777"/>
    </source>
</evidence>
<sequence length="216" mass="24449">MRIILMGPPGVGKGTEAQLLSKHYQIPHISTGNIFRELYKDKTTVGKIAKEYIDRGELVPDDITNEIVRQRLSKSDAEKGFLFDGYPRNIEQAKSFDHYLDQKGWTMDAVINIAIDESLLVDRISGRRVCEVCGAVYHIKYKKPEKPGICDKDGGKLIQRTDDMEATVQRRLRIYNEQTAPVIGYYENSGFLFTIDGSGTIEETNSRIMKVLGEVD</sequence>
<evidence type="ECO:0000256" key="1">
    <source>
        <dbReference type="ARBA" id="ARBA00022679"/>
    </source>
</evidence>
<dbReference type="GO" id="GO:0044209">
    <property type="term" value="P:AMP salvage"/>
    <property type="evidence" value="ECO:0007669"/>
    <property type="project" value="UniProtKB-UniRule"/>
</dbReference>
<dbReference type="EC" id="2.7.4.3" evidence="6 8"/>
<evidence type="ECO:0000256" key="3">
    <source>
        <dbReference type="ARBA" id="ARBA00022741"/>
    </source>
</evidence>
<evidence type="ECO:0000256" key="8">
    <source>
        <dbReference type="RuleBase" id="RU003331"/>
    </source>
</evidence>
<comment type="caution">
    <text evidence="10">The sequence shown here is derived from an EMBL/GenBank/DDBJ whole genome shotgun (WGS) entry which is preliminary data.</text>
</comment>
<dbReference type="InterPro" id="IPR006259">
    <property type="entry name" value="Adenyl_kin_sub"/>
</dbReference>
<dbReference type="Proteomes" id="UP001431532">
    <property type="component" value="Unassembled WGS sequence"/>
</dbReference>
<dbReference type="GO" id="GO:0008270">
    <property type="term" value="F:zinc ion binding"/>
    <property type="evidence" value="ECO:0007669"/>
    <property type="project" value="UniProtKB-UniRule"/>
</dbReference>
<dbReference type="InterPro" id="IPR027417">
    <property type="entry name" value="P-loop_NTPase"/>
</dbReference>
<feature type="binding site" evidence="6">
    <location>
        <position position="171"/>
    </location>
    <ligand>
        <name>AMP</name>
        <dbReference type="ChEBI" id="CHEBI:456215"/>
    </ligand>
</feature>
<dbReference type="AlphaFoldDB" id="A0AAW6UEJ8"/>
<comment type="catalytic activity">
    <reaction evidence="6 8">
        <text>AMP + ATP = 2 ADP</text>
        <dbReference type="Rhea" id="RHEA:12973"/>
        <dbReference type="ChEBI" id="CHEBI:30616"/>
        <dbReference type="ChEBI" id="CHEBI:456215"/>
        <dbReference type="ChEBI" id="CHEBI:456216"/>
        <dbReference type="EC" id="2.7.4.3"/>
    </reaction>
</comment>
<dbReference type="FunFam" id="3.40.50.300:FF:000106">
    <property type="entry name" value="Adenylate kinase mitochondrial"/>
    <property type="match status" value="1"/>
</dbReference>
<comment type="function">
    <text evidence="6">Catalyzes the reversible transfer of the terminal phosphate group between ATP and AMP. Plays an important role in cellular energy homeostasis and in adenine nucleotide metabolism.</text>
</comment>
<keyword evidence="11" id="KW-1185">Reference proteome</keyword>
<keyword evidence="6" id="KW-0963">Cytoplasm</keyword>
<evidence type="ECO:0000256" key="6">
    <source>
        <dbReference type="HAMAP-Rule" id="MF_00235"/>
    </source>
</evidence>
<dbReference type="InterPro" id="IPR007862">
    <property type="entry name" value="Adenylate_kinase_lid-dom"/>
</dbReference>
<feature type="region of interest" description="LID" evidence="6">
    <location>
        <begin position="126"/>
        <end position="163"/>
    </location>
</feature>
<dbReference type="EMBL" id="JASCXW010000028">
    <property type="protein sequence ID" value="MDI6453433.1"/>
    <property type="molecule type" value="Genomic_DNA"/>
</dbReference>
<dbReference type="NCBIfam" id="NF001380">
    <property type="entry name" value="PRK00279.1-2"/>
    <property type="match status" value="1"/>
</dbReference>
<dbReference type="InterPro" id="IPR000850">
    <property type="entry name" value="Adenylat/UMP-CMP_kin"/>
</dbReference>
<feature type="binding site" evidence="6">
    <location>
        <position position="160"/>
    </location>
    <ligand>
        <name>AMP</name>
        <dbReference type="ChEBI" id="CHEBI:456215"/>
    </ligand>
</feature>
<feature type="binding site" evidence="6">
    <location>
        <position position="92"/>
    </location>
    <ligand>
        <name>AMP</name>
        <dbReference type="ChEBI" id="CHEBI:456215"/>
    </ligand>
</feature>
<feature type="domain" description="Adenylate kinase active site lid" evidence="9">
    <location>
        <begin position="127"/>
        <end position="162"/>
    </location>
</feature>
<organism evidence="10 11">
    <name type="scientific">Peloplasma aerotolerans</name>
    <dbReference type="NCBI Taxonomy" id="3044389"/>
    <lineage>
        <taxon>Bacteria</taxon>
        <taxon>Bacillati</taxon>
        <taxon>Mycoplasmatota</taxon>
        <taxon>Mollicutes</taxon>
        <taxon>Acholeplasmatales</taxon>
        <taxon>Acholeplasmataceae</taxon>
        <taxon>Peloplasma</taxon>
    </lineage>
</organism>
<dbReference type="PANTHER" id="PTHR23359">
    <property type="entry name" value="NUCLEOTIDE KINASE"/>
    <property type="match status" value="1"/>
</dbReference>
<keyword evidence="6" id="KW-0479">Metal-binding</keyword>
<comment type="pathway">
    <text evidence="6">Purine metabolism; AMP biosynthesis via salvage pathway; AMP from ADP: step 1/1.</text>
</comment>
<evidence type="ECO:0000256" key="7">
    <source>
        <dbReference type="RuleBase" id="RU003330"/>
    </source>
</evidence>
<protein>
    <recommendedName>
        <fullName evidence="6 8">Adenylate kinase</fullName>
        <shortName evidence="6">AK</shortName>
        <ecNumber evidence="6 8">2.7.4.3</ecNumber>
    </recommendedName>
    <alternativeName>
        <fullName evidence="6">ATP-AMP transphosphorylase</fullName>
    </alternativeName>
    <alternativeName>
        <fullName evidence="6">ATP:AMP phosphotransferase</fullName>
    </alternativeName>
    <alternativeName>
        <fullName evidence="6">Adenylate monophosphate kinase</fullName>
    </alternativeName>
</protein>
<evidence type="ECO:0000259" key="9">
    <source>
        <dbReference type="Pfam" id="PF05191"/>
    </source>
</evidence>
<dbReference type="GO" id="GO:0005737">
    <property type="term" value="C:cytoplasm"/>
    <property type="evidence" value="ECO:0007669"/>
    <property type="project" value="UniProtKB-SubCell"/>
</dbReference>
<feature type="binding site" evidence="6">
    <location>
        <begin position="57"/>
        <end position="59"/>
    </location>
    <ligand>
        <name>AMP</name>
        <dbReference type="ChEBI" id="CHEBI:456215"/>
    </ligand>
</feature>
<keyword evidence="3 6" id="KW-0547">Nucleotide-binding</keyword>
<dbReference type="PROSITE" id="PS00113">
    <property type="entry name" value="ADENYLATE_KINASE"/>
    <property type="match status" value="1"/>
</dbReference>
<dbReference type="NCBIfam" id="NF001381">
    <property type="entry name" value="PRK00279.1-3"/>
    <property type="match status" value="1"/>
</dbReference>
<keyword evidence="1 6" id="KW-0808">Transferase</keyword>
<keyword evidence="5 6" id="KW-0067">ATP-binding</keyword>
<gene>
    <name evidence="6" type="primary">adk</name>
    <name evidence="10" type="ORF">QJ521_07635</name>
</gene>
<comment type="domain">
    <text evidence="6">Consists of three domains, a large central CORE domain and two small peripheral domains, NMPbind and LID, which undergo movements during catalysis. The LID domain closes over the site of phosphoryl transfer upon ATP binding. Assembling and dissambling the active center during each catalytic cycle provides an effective means to prevent ATP hydrolysis. Some bacteria have evolved a zinc-coordinating structure that stabilizes the LID domain.</text>
</comment>
<dbReference type="SUPFAM" id="SSF52540">
    <property type="entry name" value="P-loop containing nucleoside triphosphate hydrolases"/>
    <property type="match status" value="1"/>
</dbReference>
<feature type="binding site" evidence="6">
    <location>
        <begin position="10"/>
        <end position="15"/>
    </location>
    <ligand>
        <name>ATP</name>
        <dbReference type="ChEBI" id="CHEBI:30616"/>
    </ligand>
</feature>
<dbReference type="CDD" id="cd01428">
    <property type="entry name" value="ADK"/>
    <property type="match status" value="1"/>
</dbReference>
<dbReference type="NCBIfam" id="TIGR01351">
    <property type="entry name" value="adk"/>
    <property type="match status" value="1"/>
</dbReference>
<dbReference type="Gene3D" id="3.40.50.300">
    <property type="entry name" value="P-loop containing nucleotide triphosphate hydrolases"/>
    <property type="match status" value="1"/>
</dbReference>
<feature type="binding site" evidence="6">
    <location>
        <position position="127"/>
    </location>
    <ligand>
        <name>ATP</name>
        <dbReference type="ChEBI" id="CHEBI:30616"/>
    </ligand>
</feature>
<comment type="similarity">
    <text evidence="6 7">Belongs to the adenylate kinase family.</text>
</comment>
<dbReference type="HAMAP" id="MF_00235">
    <property type="entry name" value="Adenylate_kinase_Adk"/>
    <property type="match status" value="1"/>
</dbReference>
<feature type="binding site" evidence="6">
    <location>
        <position position="153"/>
    </location>
    <ligand>
        <name>Zn(2+)</name>
        <dbReference type="ChEBI" id="CHEBI:29105"/>
        <note>structural</note>
    </ligand>
</feature>
<feature type="binding site" evidence="6">
    <location>
        <begin position="85"/>
        <end position="88"/>
    </location>
    <ligand>
        <name>AMP</name>
        <dbReference type="ChEBI" id="CHEBI:456215"/>
    </ligand>
</feature>
<feature type="binding site" evidence="6">
    <location>
        <position position="31"/>
    </location>
    <ligand>
        <name>AMP</name>
        <dbReference type="ChEBI" id="CHEBI:456215"/>
    </ligand>
</feature>
<dbReference type="NCBIfam" id="NF011100">
    <property type="entry name" value="PRK14527.1"/>
    <property type="match status" value="1"/>
</dbReference>
<dbReference type="Pfam" id="PF00406">
    <property type="entry name" value="ADK"/>
    <property type="match status" value="1"/>
</dbReference>
<feature type="region of interest" description="NMP" evidence="6">
    <location>
        <begin position="30"/>
        <end position="59"/>
    </location>
</feature>
<name>A0AAW6UEJ8_9MOLU</name>
<feature type="binding site" evidence="6">
    <location>
        <position position="36"/>
    </location>
    <ligand>
        <name>AMP</name>
        <dbReference type="ChEBI" id="CHEBI:456215"/>
    </ligand>
</feature>
<feature type="binding site" evidence="6">
    <location>
        <position position="199"/>
    </location>
    <ligand>
        <name>ATP</name>
        <dbReference type="ChEBI" id="CHEBI:30616"/>
    </ligand>
</feature>
<keyword evidence="6" id="KW-0862">Zinc</keyword>
<dbReference type="GO" id="GO:0004017">
    <property type="term" value="F:AMP kinase activity"/>
    <property type="evidence" value="ECO:0007669"/>
    <property type="project" value="UniProtKB-UniRule"/>
</dbReference>
<dbReference type="Pfam" id="PF05191">
    <property type="entry name" value="ADK_lid"/>
    <property type="match status" value="1"/>
</dbReference>
<dbReference type="RefSeq" id="WP_282839866.1">
    <property type="nucleotide sequence ID" value="NZ_JASCXW010000028.1"/>
</dbReference>
<accession>A0AAW6UEJ8</accession>
<evidence type="ECO:0000256" key="2">
    <source>
        <dbReference type="ARBA" id="ARBA00022727"/>
    </source>
</evidence>
<feature type="binding site" evidence="6">
    <location>
        <begin position="136"/>
        <end position="137"/>
    </location>
    <ligand>
        <name>ATP</name>
        <dbReference type="ChEBI" id="CHEBI:30616"/>
    </ligand>
</feature>
<keyword evidence="4 6" id="KW-0418">Kinase</keyword>